<feature type="region of interest" description="Disordered" evidence="1">
    <location>
        <begin position="1"/>
        <end position="35"/>
    </location>
</feature>
<evidence type="ECO:0000256" key="1">
    <source>
        <dbReference type="SAM" id="MobiDB-lite"/>
    </source>
</evidence>
<dbReference type="AlphaFoldDB" id="A0A4U5P6C5"/>
<accession>A0A4U5P6C5</accession>
<reference evidence="2" key="1">
    <citation type="submission" date="2018-10" db="EMBL/GenBank/DDBJ databases">
        <title>Population genomic analysis revealed the cold adaptation of white poplar.</title>
        <authorList>
            <person name="Liu Y.-J."/>
        </authorList>
    </citation>
    <scope>NUCLEOTIDE SEQUENCE [LARGE SCALE GENOMIC DNA]</scope>
    <source>
        <strain evidence="2">PAL-ZL1</strain>
    </source>
</reference>
<protein>
    <submittedName>
        <fullName evidence="2">Uncharacterized protein</fullName>
    </submittedName>
</protein>
<gene>
    <name evidence="2" type="ORF">D5086_0000225740</name>
</gene>
<proteinExistence type="predicted"/>
<comment type="caution">
    <text evidence="2">The sequence shown here is derived from an EMBL/GenBank/DDBJ whole genome shotgun (WGS) entry which is preliminary data.</text>
</comment>
<organism evidence="2">
    <name type="scientific">Populus alba</name>
    <name type="common">White poplar</name>
    <dbReference type="NCBI Taxonomy" id="43335"/>
    <lineage>
        <taxon>Eukaryota</taxon>
        <taxon>Viridiplantae</taxon>
        <taxon>Streptophyta</taxon>
        <taxon>Embryophyta</taxon>
        <taxon>Tracheophyta</taxon>
        <taxon>Spermatophyta</taxon>
        <taxon>Magnoliopsida</taxon>
        <taxon>eudicotyledons</taxon>
        <taxon>Gunneridae</taxon>
        <taxon>Pentapetalae</taxon>
        <taxon>rosids</taxon>
        <taxon>fabids</taxon>
        <taxon>Malpighiales</taxon>
        <taxon>Salicaceae</taxon>
        <taxon>Saliceae</taxon>
        <taxon>Populus</taxon>
    </lineage>
</organism>
<dbReference type="EMBL" id="RCHU01000797">
    <property type="protein sequence ID" value="TKR91203.1"/>
    <property type="molecule type" value="Genomic_DNA"/>
</dbReference>
<feature type="compositionally biased region" description="Acidic residues" evidence="1">
    <location>
        <begin position="1"/>
        <end position="30"/>
    </location>
</feature>
<sequence length="114" mass="11943">MDDEQDSIDLADDVDTYGGGEEEEEEDVADDKDRAGVFQSATRTFGDGSIGLEKSDLARGGDNYQVSSRGPSAGTTASITTTVMAVERSERVSACRFTVTVLPVSGARGIVESG</sequence>
<name>A0A4U5P6C5_POPAL</name>
<evidence type="ECO:0000313" key="2">
    <source>
        <dbReference type="EMBL" id="TKR91203.1"/>
    </source>
</evidence>